<dbReference type="OrthoDB" id="5197319at2"/>
<protein>
    <submittedName>
        <fullName evidence="1">Pyridoxamine 5'-phosphate oxidase</fullName>
    </submittedName>
</protein>
<dbReference type="SUPFAM" id="SSF50475">
    <property type="entry name" value="FMN-binding split barrel"/>
    <property type="match status" value="1"/>
</dbReference>
<sequence length="164" mass="17600">MTSEHRYTPARTSDAAAVPDAVAAYLDGSDLLARTQAVRLSTVDSAGWPHASLLSAGDVLALPSGRVRFVVYPESTVAANLVRDGRLALTLSLDGGVCELRARARRLPDAHGVPLAMFEAEVEQIREHRAPYADVVTGVTFALHDPQTVLGRWERQITAMRAAG</sequence>
<dbReference type="RefSeq" id="WP_093088655.1">
    <property type="nucleotide sequence ID" value="NZ_FNBE01000016.1"/>
</dbReference>
<keyword evidence="2" id="KW-1185">Reference proteome</keyword>
<evidence type="ECO:0000313" key="2">
    <source>
        <dbReference type="Proteomes" id="UP000198967"/>
    </source>
</evidence>
<dbReference type="STRING" id="366584.SAMN05216377_116168"/>
<dbReference type="AlphaFoldDB" id="A0A1G7Y3E0"/>
<name>A0A1G7Y3E0_PSEOR</name>
<organism evidence="1 2">
    <name type="scientific">Pseudonocardia oroxyli</name>
    <dbReference type="NCBI Taxonomy" id="366584"/>
    <lineage>
        <taxon>Bacteria</taxon>
        <taxon>Bacillati</taxon>
        <taxon>Actinomycetota</taxon>
        <taxon>Actinomycetes</taxon>
        <taxon>Pseudonocardiales</taxon>
        <taxon>Pseudonocardiaceae</taxon>
        <taxon>Pseudonocardia</taxon>
    </lineage>
</organism>
<gene>
    <name evidence="1" type="ORF">SAMN05216377_116168</name>
</gene>
<reference evidence="1 2" key="1">
    <citation type="submission" date="2016-10" db="EMBL/GenBank/DDBJ databases">
        <authorList>
            <person name="de Groot N.N."/>
        </authorList>
    </citation>
    <scope>NUCLEOTIDE SEQUENCE [LARGE SCALE GENOMIC DNA]</scope>
    <source>
        <strain evidence="1 2">CGMCC 4.3143</strain>
    </source>
</reference>
<accession>A0A1G7Y3E0</accession>
<evidence type="ECO:0000313" key="1">
    <source>
        <dbReference type="EMBL" id="SDG90883.1"/>
    </source>
</evidence>
<dbReference type="EMBL" id="FNBE01000016">
    <property type="protein sequence ID" value="SDG90883.1"/>
    <property type="molecule type" value="Genomic_DNA"/>
</dbReference>
<dbReference type="InterPro" id="IPR012349">
    <property type="entry name" value="Split_barrel_FMN-bd"/>
</dbReference>
<proteinExistence type="predicted"/>
<dbReference type="Proteomes" id="UP000198967">
    <property type="component" value="Unassembled WGS sequence"/>
</dbReference>
<dbReference type="Gene3D" id="2.30.110.10">
    <property type="entry name" value="Electron Transport, Fmn-binding Protein, Chain A"/>
    <property type="match status" value="1"/>
</dbReference>